<evidence type="ECO:0000313" key="3">
    <source>
        <dbReference type="EMBL" id="KFH62891.1"/>
    </source>
</evidence>
<feature type="transmembrane region" description="Helical" evidence="2">
    <location>
        <begin position="97"/>
        <end position="120"/>
    </location>
</feature>
<feature type="transmembrane region" description="Helical" evidence="2">
    <location>
        <begin position="132"/>
        <end position="156"/>
    </location>
</feature>
<accession>A0A086TLR4</accession>
<keyword evidence="2" id="KW-0472">Membrane</keyword>
<organism evidence="3 4">
    <name type="scientific">Podila verticillata NRRL 6337</name>
    <dbReference type="NCBI Taxonomy" id="1069443"/>
    <lineage>
        <taxon>Eukaryota</taxon>
        <taxon>Fungi</taxon>
        <taxon>Fungi incertae sedis</taxon>
        <taxon>Mucoromycota</taxon>
        <taxon>Mortierellomycotina</taxon>
        <taxon>Mortierellomycetes</taxon>
        <taxon>Mortierellales</taxon>
        <taxon>Mortierellaceae</taxon>
        <taxon>Podila</taxon>
    </lineage>
</organism>
<name>A0A086TLR4_9FUNG</name>
<dbReference type="OrthoDB" id="2369083at2759"/>
<keyword evidence="2" id="KW-0812">Transmembrane</keyword>
<feature type="region of interest" description="Disordered" evidence="1">
    <location>
        <begin position="256"/>
        <end position="280"/>
    </location>
</feature>
<dbReference type="Proteomes" id="UP000243308">
    <property type="component" value="Unassembled WGS sequence"/>
</dbReference>
<proteinExistence type="predicted"/>
<gene>
    <name evidence="3" type="ORF">MVEG_11415</name>
</gene>
<dbReference type="AlphaFoldDB" id="A0A086TLR4"/>
<sequence>MLPITVFLHDSLTRLQQSNMNRLIGPRLNSAKAFTIRHWPKMMLVAINLPMIPFWYSLPSTGAELWTLLQEVKVEIAGASAGDDPFLQDLTSIGCKFIGFLASCLILLGTDAILDLYVLLSDSVRAAKLRWALFWAFQSMYMTGKVVAWMGGLSIVDLSWWFTRLYNLDRLDGKSPEELALSRKDFEIIVANLLAEDAKTMAATTAAVSWGGIARQWAWDIWGNTWVQGVVIGWVLHVLIMDLQGEPRTWWGGRLQREKRDEETAQHELDEKKPSDHKTD</sequence>
<reference evidence="3 4" key="1">
    <citation type="submission" date="2011-02" db="EMBL/GenBank/DDBJ databases">
        <title>The Genome Sequence of Mortierella verticillata NRRL 6337.</title>
        <authorList>
            <consortium name="The Broad Institute Genome Sequencing Platform"/>
            <person name="Russ C."/>
            <person name="Cuomo C."/>
            <person name="Burger G."/>
            <person name="Gray M.W."/>
            <person name="Holland P.W.H."/>
            <person name="King N."/>
            <person name="Lang F.B.F."/>
            <person name="Roger A.J."/>
            <person name="Ruiz-Trillo I."/>
            <person name="Young S.K."/>
            <person name="Zeng Q."/>
            <person name="Gargeya S."/>
            <person name="Alvarado L."/>
            <person name="Berlin A."/>
            <person name="Chapman S.B."/>
            <person name="Chen Z."/>
            <person name="Freedman E."/>
            <person name="Gellesch M."/>
            <person name="Goldberg J."/>
            <person name="Griggs A."/>
            <person name="Gujja S."/>
            <person name="Heilman E."/>
            <person name="Heiman D."/>
            <person name="Howarth C."/>
            <person name="Mehta T."/>
            <person name="Neiman D."/>
            <person name="Pearson M."/>
            <person name="Roberts A."/>
            <person name="Saif S."/>
            <person name="Shea T."/>
            <person name="Shenoy N."/>
            <person name="Sisk P."/>
            <person name="Stolte C."/>
            <person name="Sykes S."/>
            <person name="White J."/>
            <person name="Yandava C."/>
            <person name="Haas B."/>
            <person name="Nusbaum C."/>
            <person name="Birren B."/>
        </authorList>
    </citation>
    <scope>NUCLEOTIDE SEQUENCE [LARGE SCALE GENOMIC DNA]</scope>
    <source>
        <strain evidence="3 4">NRRL 6337</strain>
    </source>
</reference>
<evidence type="ECO:0000256" key="1">
    <source>
        <dbReference type="SAM" id="MobiDB-lite"/>
    </source>
</evidence>
<dbReference type="EMBL" id="KN042430">
    <property type="protein sequence ID" value="KFH62891.1"/>
    <property type="molecule type" value="Genomic_DNA"/>
</dbReference>
<protein>
    <submittedName>
        <fullName evidence="3">Uncharacterized protein</fullName>
    </submittedName>
</protein>
<evidence type="ECO:0000313" key="4">
    <source>
        <dbReference type="Proteomes" id="UP000243308"/>
    </source>
</evidence>
<keyword evidence="4" id="KW-1185">Reference proteome</keyword>
<keyword evidence="2" id="KW-1133">Transmembrane helix</keyword>
<evidence type="ECO:0000256" key="2">
    <source>
        <dbReference type="SAM" id="Phobius"/>
    </source>
</evidence>